<dbReference type="InterPro" id="IPR035899">
    <property type="entry name" value="DBL_dom_sf"/>
</dbReference>
<protein>
    <submittedName>
        <fullName evidence="3">Rho guanine nucleotide exchange factor 10-like protein</fullName>
    </submittedName>
</protein>
<comment type="caution">
    <text evidence="3">The sequence shown here is derived from an EMBL/GenBank/DDBJ whole genome shotgun (WGS) entry which is preliminary data.</text>
</comment>
<dbReference type="EMBL" id="SRLO01013035">
    <property type="protein sequence ID" value="TNN25257.1"/>
    <property type="molecule type" value="Genomic_DNA"/>
</dbReference>
<dbReference type="GO" id="GO:0030036">
    <property type="term" value="P:actin cytoskeleton organization"/>
    <property type="evidence" value="ECO:0007669"/>
    <property type="project" value="TreeGrafter"/>
</dbReference>
<proteinExistence type="predicted"/>
<name>A0A4Z2E8W1_9TELE</name>
<dbReference type="SUPFAM" id="SSF48065">
    <property type="entry name" value="DBL homology domain (DH-domain)"/>
    <property type="match status" value="1"/>
</dbReference>
<dbReference type="GO" id="GO:0051496">
    <property type="term" value="P:positive regulation of stress fiber assembly"/>
    <property type="evidence" value="ECO:0007669"/>
    <property type="project" value="TreeGrafter"/>
</dbReference>
<organism evidence="3 4">
    <name type="scientific">Liparis tanakae</name>
    <name type="common">Tanaka's snailfish</name>
    <dbReference type="NCBI Taxonomy" id="230148"/>
    <lineage>
        <taxon>Eukaryota</taxon>
        <taxon>Metazoa</taxon>
        <taxon>Chordata</taxon>
        <taxon>Craniata</taxon>
        <taxon>Vertebrata</taxon>
        <taxon>Euteleostomi</taxon>
        <taxon>Actinopterygii</taxon>
        <taxon>Neopterygii</taxon>
        <taxon>Teleostei</taxon>
        <taxon>Neoteleostei</taxon>
        <taxon>Acanthomorphata</taxon>
        <taxon>Eupercaria</taxon>
        <taxon>Perciformes</taxon>
        <taxon>Cottioidei</taxon>
        <taxon>Cottales</taxon>
        <taxon>Liparidae</taxon>
        <taxon>Liparis</taxon>
    </lineage>
</organism>
<keyword evidence="4" id="KW-1185">Reference proteome</keyword>
<dbReference type="OrthoDB" id="8949947at2759"/>
<dbReference type="GO" id="GO:0032933">
    <property type="term" value="P:SREBP signaling pathway"/>
    <property type="evidence" value="ECO:0007669"/>
    <property type="project" value="TreeGrafter"/>
</dbReference>
<evidence type="ECO:0000259" key="2">
    <source>
        <dbReference type="PROSITE" id="PS50010"/>
    </source>
</evidence>
<feature type="domain" description="DH" evidence="2">
    <location>
        <begin position="104"/>
        <end position="241"/>
    </location>
</feature>
<sequence>MTTPPADGLKELLEPLAPPPLAHIRQSCHSKVQQLMKAARSGTRGGLEKTKLAMLRKVAFLQRREPTGEGRDAAGYLDVSVCELKHPPPQLGPPPEGLSGQQVVRRLILSSIVQSESRYLHSLQRILQEYLKPLLAPPRILTPSKVRRIFYRLPEIHQCHAVFQIALASRVAEWDLSETIGDLFVASKACVSKPAFLDFLKKQQASSPDRITLYGLMVKPIQRFPQFILLLQVSLTLTYTH</sequence>
<dbReference type="PROSITE" id="PS50010">
    <property type="entry name" value="DH_2"/>
    <property type="match status" value="1"/>
</dbReference>
<dbReference type="InterPro" id="IPR039919">
    <property type="entry name" value="ARHGEF10/ARHGEF17"/>
</dbReference>
<evidence type="ECO:0000313" key="3">
    <source>
        <dbReference type="EMBL" id="TNN25257.1"/>
    </source>
</evidence>
<accession>A0A4Z2E8W1</accession>
<evidence type="ECO:0000256" key="1">
    <source>
        <dbReference type="ARBA" id="ARBA00022658"/>
    </source>
</evidence>
<dbReference type="PANTHER" id="PTHR12877:SF16">
    <property type="entry name" value="RHO GUANINE NUCLEOTIDE EXCHANGE FACTOR 10-LIKE PROTEIN"/>
    <property type="match status" value="1"/>
</dbReference>
<dbReference type="GO" id="GO:0005829">
    <property type="term" value="C:cytosol"/>
    <property type="evidence" value="ECO:0007669"/>
    <property type="project" value="TreeGrafter"/>
</dbReference>
<dbReference type="AlphaFoldDB" id="A0A4Z2E8W1"/>
<dbReference type="GO" id="GO:0005085">
    <property type="term" value="F:guanyl-nucleotide exchange factor activity"/>
    <property type="evidence" value="ECO:0007669"/>
    <property type="project" value="UniProtKB-KW"/>
</dbReference>
<evidence type="ECO:0000313" key="4">
    <source>
        <dbReference type="Proteomes" id="UP000314294"/>
    </source>
</evidence>
<dbReference type="Pfam" id="PF00621">
    <property type="entry name" value="RhoGEF"/>
    <property type="match status" value="1"/>
</dbReference>
<keyword evidence="1" id="KW-0344">Guanine-nucleotide releasing factor</keyword>
<dbReference type="PANTHER" id="PTHR12877">
    <property type="entry name" value="RHO GUANINE NUCLEOTIDE EXCHANGE FACTOR"/>
    <property type="match status" value="1"/>
</dbReference>
<dbReference type="Proteomes" id="UP000314294">
    <property type="component" value="Unassembled WGS sequence"/>
</dbReference>
<dbReference type="CDD" id="cd00160">
    <property type="entry name" value="RhoGEF"/>
    <property type="match status" value="1"/>
</dbReference>
<dbReference type="Gene3D" id="1.20.900.10">
    <property type="entry name" value="Dbl homology (DH) domain"/>
    <property type="match status" value="2"/>
</dbReference>
<gene>
    <name evidence="3" type="ORF">EYF80_064614</name>
</gene>
<dbReference type="SMART" id="SM00325">
    <property type="entry name" value="RhoGEF"/>
    <property type="match status" value="1"/>
</dbReference>
<dbReference type="InterPro" id="IPR000219">
    <property type="entry name" value="DH_dom"/>
</dbReference>
<reference evidence="3 4" key="1">
    <citation type="submission" date="2019-03" db="EMBL/GenBank/DDBJ databases">
        <title>First draft genome of Liparis tanakae, snailfish: a comprehensive survey of snailfish specific genes.</title>
        <authorList>
            <person name="Kim W."/>
            <person name="Song I."/>
            <person name="Jeong J.-H."/>
            <person name="Kim D."/>
            <person name="Kim S."/>
            <person name="Ryu S."/>
            <person name="Song J.Y."/>
            <person name="Lee S.K."/>
        </authorList>
    </citation>
    <scope>NUCLEOTIDE SEQUENCE [LARGE SCALE GENOMIC DNA]</scope>
    <source>
        <tissue evidence="3">Muscle</tissue>
    </source>
</reference>